<protein>
    <submittedName>
        <fullName evidence="3">Uncharacterized protein</fullName>
    </submittedName>
</protein>
<feature type="compositionally biased region" description="Polar residues" evidence="1">
    <location>
        <begin position="30"/>
        <end position="39"/>
    </location>
</feature>
<organism evidence="2 3">
    <name type="scientific">Haemonchus contortus</name>
    <name type="common">Barber pole worm</name>
    <dbReference type="NCBI Taxonomy" id="6289"/>
    <lineage>
        <taxon>Eukaryota</taxon>
        <taxon>Metazoa</taxon>
        <taxon>Ecdysozoa</taxon>
        <taxon>Nematoda</taxon>
        <taxon>Chromadorea</taxon>
        <taxon>Rhabditida</taxon>
        <taxon>Rhabditina</taxon>
        <taxon>Rhabditomorpha</taxon>
        <taxon>Strongyloidea</taxon>
        <taxon>Trichostrongylidae</taxon>
        <taxon>Haemonchus</taxon>
    </lineage>
</organism>
<sequence length="99" mass="11443">MPNQTVLHRPLNKLYPLEIRSHDEAVEKSIAQTSKTQPRPRQGDSIEVRRAQQETPSQAPRRNQERASKTRAYEVIQGYERQLDSSSPTSINCPMWTLQ</sequence>
<name>A0A7I4YYC0_HAECO</name>
<dbReference type="OrthoDB" id="10637464at2759"/>
<proteinExistence type="predicted"/>
<keyword evidence="2" id="KW-1185">Reference proteome</keyword>
<evidence type="ECO:0000256" key="1">
    <source>
        <dbReference type="SAM" id="MobiDB-lite"/>
    </source>
</evidence>
<evidence type="ECO:0000313" key="2">
    <source>
        <dbReference type="Proteomes" id="UP000025227"/>
    </source>
</evidence>
<dbReference type="Proteomes" id="UP000025227">
    <property type="component" value="Unplaced"/>
</dbReference>
<accession>A0A7I4YYC0</accession>
<reference evidence="3" key="1">
    <citation type="submission" date="2020-12" db="UniProtKB">
        <authorList>
            <consortium name="WormBaseParasite"/>
        </authorList>
    </citation>
    <scope>IDENTIFICATION</scope>
    <source>
        <strain evidence="3">MHco3</strain>
    </source>
</reference>
<feature type="compositionally biased region" description="Basic and acidic residues" evidence="1">
    <location>
        <begin position="41"/>
        <end position="52"/>
    </location>
</feature>
<feature type="region of interest" description="Disordered" evidence="1">
    <location>
        <begin position="25"/>
        <end position="70"/>
    </location>
</feature>
<dbReference type="WBParaSite" id="HCON_00149050-00001">
    <property type="protein sequence ID" value="HCON_00149050-00001"/>
    <property type="gene ID" value="HCON_00149050"/>
</dbReference>
<dbReference type="AlphaFoldDB" id="A0A7I4YYC0"/>
<evidence type="ECO:0000313" key="3">
    <source>
        <dbReference type="WBParaSite" id="HCON_00149050-00001"/>
    </source>
</evidence>